<reference evidence="1" key="2">
    <citation type="journal article" date="2015" name="Fish Shellfish Immunol.">
        <title>Early steps in the European eel (Anguilla anguilla)-Vibrio vulnificus interaction in the gills: Role of the RtxA13 toxin.</title>
        <authorList>
            <person name="Callol A."/>
            <person name="Pajuelo D."/>
            <person name="Ebbesson L."/>
            <person name="Teles M."/>
            <person name="MacKenzie S."/>
            <person name="Amaro C."/>
        </authorList>
    </citation>
    <scope>NUCLEOTIDE SEQUENCE</scope>
</reference>
<organism evidence="1">
    <name type="scientific">Anguilla anguilla</name>
    <name type="common">European freshwater eel</name>
    <name type="synonym">Muraena anguilla</name>
    <dbReference type="NCBI Taxonomy" id="7936"/>
    <lineage>
        <taxon>Eukaryota</taxon>
        <taxon>Metazoa</taxon>
        <taxon>Chordata</taxon>
        <taxon>Craniata</taxon>
        <taxon>Vertebrata</taxon>
        <taxon>Euteleostomi</taxon>
        <taxon>Actinopterygii</taxon>
        <taxon>Neopterygii</taxon>
        <taxon>Teleostei</taxon>
        <taxon>Anguilliformes</taxon>
        <taxon>Anguillidae</taxon>
        <taxon>Anguilla</taxon>
    </lineage>
</organism>
<sequence length="36" mass="4108">MQGASPWFDFVFWCEAETLNPKNGPIVGSRFFVLDT</sequence>
<evidence type="ECO:0000313" key="1">
    <source>
        <dbReference type="EMBL" id="JAH21054.1"/>
    </source>
</evidence>
<proteinExistence type="predicted"/>
<dbReference type="AlphaFoldDB" id="A0A0E9QW38"/>
<protein>
    <submittedName>
        <fullName evidence="1">Uncharacterized protein</fullName>
    </submittedName>
</protein>
<accession>A0A0E9QW38</accession>
<dbReference type="EMBL" id="GBXM01087523">
    <property type="protein sequence ID" value="JAH21054.1"/>
    <property type="molecule type" value="Transcribed_RNA"/>
</dbReference>
<reference evidence="1" key="1">
    <citation type="submission" date="2014-11" db="EMBL/GenBank/DDBJ databases">
        <authorList>
            <person name="Amaro Gonzalez C."/>
        </authorList>
    </citation>
    <scope>NUCLEOTIDE SEQUENCE</scope>
</reference>
<name>A0A0E9QW38_ANGAN</name>